<evidence type="ECO:0000313" key="1">
    <source>
        <dbReference type="EMBL" id="KAK9528762.1"/>
    </source>
</evidence>
<reference evidence="1 2" key="1">
    <citation type="journal article" date="2024" name="Genome Biol. Evol.">
        <title>Chromosome-level genome assembly of the viviparous eelpout Zoarces viviparus.</title>
        <authorList>
            <person name="Fuhrmann N."/>
            <person name="Brasseur M.V."/>
            <person name="Bakowski C.E."/>
            <person name="Podsiadlowski L."/>
            <person name="Prost S."/>
            <person name="Krehenwinkel H."/>
            <person name="Mayer C."/>
        </authorList>
    </citation>
    <scope>NUCLEOTIDE SEQUENCE [LARGE SCALE GENOMIC DNA]</scope>
    <source>
        <strain evidence="1">NO-MEL_2022_Ind0_liver</strain>
    </source>
</reference>
<proteinExistence type="predicted"/>
<comment type="caution">
    <text evidence="1">The sequence shown here is derived from an EMBL/GenBank/DDBJ whole genome shotgun (WGS) entry which is preliminary data.</text>
</comment>
<keyword evidence="2" id="KW-1185">Reference proteome</keyword>
<sequence length="85" mass="9556">MCRMAGGWPGERTEKKLDCGGVKEQRRYGATKEEGNPLSRAPRLTELLVEMPELKNVKHLAAFEKLLSSQKSSTVLVQANENKER</sequence>
<name>A0AAW1F368_ZOAVI</name>
<dbReference type="AlphaFoldDB" id="A0AAW1F368"/>
<organism evidence="1 2">
    <name type="scientific">Zoarces viviparus</name>
    <name type="common">Viviparous eelpout</name>
    <name type="synonym">Blennius viviparus</name>
    <dbReference type="NCBI Taxonomy" id="48416"/>
    <lineage>
        <taxon>Eukaryota</taxon>
        <taxon>Metazoa</taxon>
        <taxon>Chordata</taxon>
        <taxon>Craniata</taxon>
        <taxon>Vertebrata</taxon>
        <taxon>Euteleostomi</taxon>
        <taxon>Actinopterygii</taxon>
        <taxon>Neopterygii</taxon>
        <taxon>Teleostei</taxon>
        <taxon>Neoteleostei</taxon>
        <taxon>Acanthomorphata</taxon>
        <taxon>Eupercaria</taxon>
        <taxon>Perciformes</taxon>
        <taxon>Cottioidei</taxon>
        <taxon>Zoarcales</taxon>
        <taxon>Zoarcidae</taxon>
        <taxon>Zoarcinae</taxon>
        <taxon>Zoarces</taxon>
    </lineage>
</organism>
<gene>
    <name evidence="1" type="ORF">VZT92_012908</name>
</gene>
<evidence type="ECO:0000313" key="2">
    <source>
        <dbReference type="Proteomes" id="UP001488805"/>
    </source>
</evidence>
<dbReference type="EMBL" id="JBCEZU010000111">
    <property type="protein sequence ID" value="KAK9528762.1"/>
    <property type="molecule type" value="Genomic_DNA"/>
</dbReference>
<protein>
    <submittedName>
        <fullName evidence="1">Uncharacterized protein</fullName>
    </submittedName>
</protein>
<accession>A0AAW1F368</accession>
<dbReference type="Proteomes" id="UP001488805">
    <property type="component" value="Unassembled WGS sequence"/>
</dbReference>